<dbReference type="Proteomes" id="UP001056218">
    <property type="component" value="Chromosome"/>
</dbReference>
<gene>
    <name evidence="4" type="ORF">M9426_03835</name>
</gene>
<evidence type="ECO:0000256" key="2">
    <source>
        <dbReference type="SAM" id="MobiDB-lite"/>
    </source>
</evidence>
<evidence type="ECO:0000313" key="5">
    <source>
        <dbReference type="Proteomes" id="UP001056218"/>
    </source>
</evidence>
<dbReference type="Gene3D" id="2.40.50.100">
    <property type="match status" value="1"/>
</dbReference>
<organism evidence="4 5">
    <name type="scientific">Peptoniphilus genitalis</name>
    <dbReference type="NCBI Taxonomy" id="3036303"/>
    <lineage>
        <taxon>Bacteria</taxon>
        <taxon>Bacillati</taxon>
        <taxon>Bacillota</taxon>
        <taxon>Tissierellia</taxon>
        <taxon>Tissierellales</taxon>
        <taxon>Peptoniphilaceae</taxon>
        <taxon>Peptoniphilus</taxon>
    </lineage>
</organism>
<dbReference type="SUPFAM" id="SSF51230">
    <property type="entry name" value="Single hybrid motif"/>
    <property type="match status" value="1"/>
</dbReference>
<dbReference type="InterPro" id="IPR050709">
    <property type="entry name" value="Biotin_Carboxyl_Carrier/Decarb"/>
</dbReference>
<reference evidence="4 5" key="1">
    <citation type="submission" date="2022-05" db="EMBL/GenBank/DDBJ databases">
        <title>Identification of Peptoniphilus vaginalis-like Bacteria, Peptoniphilus septimus sp. nov. from Blood Cultures in a Cervical Cancer Patient receiving Chemotherapy: Case and Implications.</title>
        <authorList>
            <person name="Zhan X.-Y."/>
        </authorList>
    </citation>
    <scope>NUCLEOTIDE SEQUENCE [LARGE SCALE GENOMIC DNA]</scope>
    <source>
        <strain evidence="4 5">SAHP1</strain>
    </source>
</reference>
<proteinExistence type="predicted"/>
<evidence type="ECO:0000256" key="1">
    <source>
        <dbReference type="ARBA" id="ARBA00023267"/>
    </source>
</evidence>
<dbReference type="InterPro" id="IPR011053">
    <property type="entry name" value="Single_hybrid_motif"/>
</dbReference>
<dbReference type="Pfam" id="PF00364">
    <property type="entry name" value="Biotin_lipoyl"/>
    <property type="match status" value="1"/>
</dbReference>
<keyword evidence="1" id="KW-0092">Biotin</keyword>
<dbReference type="EMBL" id="CP097885">
    <property type="protein sequence ID" value="URN42124.1"/>
    <property type="molecule type" value="Genomic_DNA"/>
</dbReference>
<accession>A0ABY4TQP1</accession>
<name>A0ABY4TQP1_9FIRM</name>
<dbReference type="InterPro" id="IPR001882">
    <property type="entry name" value="Biotin_BS"/>
</dbReference>
<dbReference type="InterPro" id="IPR000089">
    <property type="entry name" value="Biotin_lipoyl"/>
</dbReference>
<evidence type="ECO:0000313" key="4">
    <source>
        <dbReference type="EMBL" id="URN42124.1"/>
    </source>
</evidence>
<dbReference type="RefSeq" id="WP_250342507.1">
    <property type="nucleotide sequence ID" value="NZ_CP097885.1"/>
</dbReference>
<keyword evidence="5" id="KW-1185">Reference proteome</keyword>
<dbReference type="PROSITE" id="PS50968">
    <property type="entry name" value="BIOTINYL_LIPOYL"/>
    <property type="match status" value="1"/>
</dbReference>
<dbReference type="PANTHER" id="PTHR45266">
    <property type="entry name" value="OXALOACETATE DECARBOXYLASE ALPHA CHAIN"/>
    <property type="match status" value="1"/>
</dbReference>
<sequence>MKYQVKVDGKVFEVEVEKVGGGYASLTPGSLTAAPVAPVAPAPQAAAPAPAPAAPAAPAPAPAAAPAAGGAGDVVAPMPGTVLKVNVNNGDTVASGDVILILEAMKMENEIVAPCAGTVTLNVKAGETVDTDAVLASVQ</sequence>
<feature type="region of interest" description="Disordered" evidence="2">
    <location>
        <begin position="41"/>
        <end position="70"/>
    </location>
</feature>
<dbReference type="PANTHER" id="PTHR45266:SF3">
    <property type="entry name" value="OXALOACETATE DECARBOXYLASE ALPHA CHAIN"/>
    <property type="match status" value="1"/>
</dbReference>
<protein>
    <submittedName>
        <fullName evidence="4">Biotin/lipoyl-binding protein</fullName>
    </submittedName>
</protein>
<feature type="domain" description="Lipoyl-binding" evidence="3">
    <location>
        <begin position="60"/>
        <end position="139"/>
    </location>
</feature>
<dbReference type="CDD" id="cd06850">
    <property type="entry name" value="biotinyl_domain"/>
    <property type="match status" value="1"/>
</dbReference>
<evidence type="ECO:0000259" key="3">
    <source>
        <dbReference type="PROSITE" id="PS50968"/>
    </source>
</evidence>
<feature type="compositionally biased region" description="Pro residues" evidence="2">
    <location>
        <begin position="49"/>
        <end position="63"/>
    </location>
</feature>
<dbReference type="PROSITE" id="PS00188">
    <property type="entry name" value="BIOTIN"/>
    <property type="match status" value="1"/>
</dbReference>